<evidence type="ECO:0000313" key="4">
    <source>
        <dbReference type="Proteomes" id="UP000261500"/>
    </source>
</evidence>
<evidence type="ECO:0000313" key="3">
    <source>
        <dbReference type="Ensembl" id="ENSPLAP00000026820.1"/>
    </source>
</evidence>
<evidence type="ECO:0000256" key="1">
    <source>
        <dbReference type="ARBA" id="ARBA00023157"/>
    </source>
</evidence>
<dbReference type="GeneTree" id="ENSGT00910000144271"/>
<dbReference type="PANTHER" id="PTHR24271">
    <property type="entry name" value="KALLIKREIN-RELATED"/>
    <property type="match status" value="1"/>
</dbReference>
<accession>A0A3B3VLY4</accession>
<sequence length="253" mass="28678">MQPCYRLLASFTSFSEYGITGGKVAKPHSRPYMASLQIQGHHVCGGMLIRKDYVLTAAHYITVVLGAHNISKKEESQQRINVKKYHVHPQFEANQYEYDIMLLKLEKNAKVNNNVKTIDLATKNEDIPANTNCEVAGWGKTGPTKPISDVLMETTESIQFSFECKHIWKTYFNSTHMICTNISLEKKNSGGPLICNSRVQGIAAFTLEKQCDDPKHPHVFTKVRSFLQWIKNGLSFKDEYLDQIPTNVCSFVT</sequence>
<dbReference type="Proteomes" id="UP000261500">
    <property type="component" value="Unplaced"/>
</dbReference>
<name>A0A3B3VLY4_9TELE</name>
<dbReference type="SUPFAM" id="SSF50494">
    <property type="entry name" value="Trypsin-like serine proteases"/>
    <property type="match status" value="1"/>
</dbReference>
<dbReference type="InterPro" id="IPR001254">
    <property type="entry name" value="Trypsin_dom"/>
</dbReference>
<dbReference type="CDD" id="cd00190">
    <property type="entry name" value="Tryp_SPc"/>
    <property type="match status" value="1"/>
</dbReference>
<dbReference type="InterPro" id="IPR009003">
    <property type="entry name" value="Peptidase_S1_PA"/>
</dbReference>
<dbReference type="PANTHER" id="PTHR24271:SF80">
    <property type="entry name" value="GRANZYME 3, TANDEM DUPLICATE 1-RELATED"/>
    <property type="match status" value="1"/>
</dbReference>
<dbReference type="PROSITE" id="PS50240">
    <property type="entry name" value="TRYPSIN_DOM"/>
    <property type="match status" value="1"/>
</dbReference>
<dbReference type="Pfam" id="PF00089">
    <property type="entry name" value="Trypsin"/>
    <property type="match status" value="1"/>
</dbReference>
<dbReference type="Gene3D" id="2.40.10.10">
    <property type="entry name" value="Trypsin-like serine proteases"/>
    <property type="match status" value="1"/>
</dbReference>
<proteinExistence type="predicted"/>
<feature type="domain" description="Peptidase S1" evidence="2">
    <location>
        <begin position="19"/>
        <end position="235"/>
    </location>
</feature>
<dbReference type="InterPro" id="IPR043504">
    <property type="entry name" value="Peptidase_S1_PA_chymotrypsin"/>
</dbReference>
<reference evidence="3" key="2">
    <citation type="submission" date="2025-09" db="UniProtKB">
        <authorList>
            <consortium name="Ensembl"/>
        </authorList>
    </citation>
    <scope>IDENTIFICATION</scope>
</reference>
<dbReference type="Ensembl" id="ENSPLAT00000029311.1">
    <property type="protein sequence ID" value="ENSPLAP00000026820.1"/>
    <property type="gene ID" value="ENSPLAG00000014951.1"/>
</dbReference>
<keyword evidence="4" id="KW-1185">Reference proteome</keyword>
<dbReference type="SMART" id="SM00020">
    <property type="entry name" value="Tryp_SPc"/>
    <property type="match status" value="1"/>
</dbReference>
<dbReference type="GO" id="GO:0005576">
    <property type="term" value="C:extracellular region"/>
    <property type="evidence" value="ECO:0007669"/>
    <property type="project" value="UniProtKB-SubCell"/>
</dbReference>
<dbReference type="PRINTS" id="PR00722">
    <property type="entry name" value="CHYMOTRYPSIN"/>
</dbReference>
<evidence type="ECO:0000259" key="2">
    <source>
        <dbReference type="PROSITE" id="PS50240"/>
    </source>
</evidence>
<dbReference type="AlphaFoldDB" id="A0A3B3VLY4"/>
<dbReference type="GO" id="GO:0006508">
    <property type="term" value="P:proteolysis"/>
    <property type="evidence" value="ECO:0007669"/>
    <property type="project" value="InterPro"/>
</dbReference>
<dbReference type="GO" id="GO:0004252">
    <property type="term" value="F:serine-type endopeptidase activity"/>
    <property type="evidence" value="ECO:0007669"/>
    <property type="project" value="UniProtKB-EC"/>
</dbReference>
<dbReference type="InterPro" id="IPR001314">
    <property type="entry name" value="Peptidase_S1A"/>
</dbReference>
<keyword evidence="1" id="KW-1015">Disulfide bond</keyword>
<reference evidence="3" key="1">
    <citation type="submission" date="2025-08" db="UniProtKB">
        <authorList>
            <consortium name="Ensembl"/>
        </authorList>
    </citation>
    <scope>IDENTIFICATION</scope>
</reference>
<protein>
    <submittedName>
        <fullName evidence="3">Granzyme 3, tandem duplicate 3</fullName>
    </submittedName>
</protein>
<organism evidence="3 4">
    <name type="scientific">Poecilia latipinna</name>
    <name type="common">sailfin molly</name>
    <dbReference type="NCBI Taxonomy" id="48699"/>
    <lineage>
        <taxon>Eukaryota</taxon>
        <taxon>Metazoa</taxon>
        <taxon>Chordata</taxon>
        <taxon>Craniata</taxon>
        <taxon>Vertebrata</taxon>
        <taxon>Euteleostomi</taxon>
        <taxon>Actinopterygii</taxon>
        <taxon>Neopterygii</taxon>
        <taxon>Teleostei</taxon>
        <taxon>Neoteleostei</taxon>
        <taxon>Acanthomorphata</taxon>
        <taxon>Ovalentaria</taxon>
        <taxon>Atherinomorphae</taxon>
        <taxon>Cyprinodontiformes</taxon>
        <taxon>Poeciliidae</taxon>
        <taxon>Poeciliinae</taxon>
        <taxon>Poecilia</taxon>
    </lineage>
</organism>